<evidence type="ECO:0000313" key="1">
    <source>
        <dbReference type="EMBL" id="MBW8202101.1"/>
    </source>
</evidence>
<keyword evidence="2" id="KW-1185">Reference proteome</keyword>
<gene>
    <name evidence="1" type="ORF">K1F36_19965</name>
</gene>
<feature type="non-terminal residue" evidence="1">
    <location>
        <position position="1"/>
    </location>
</feature>
<reference evidence="1 2" key="1">
    <citation type="submission" date="2021-08" db="EMBL/GenBank/DDBJ databases">
        <title>Muricauda profundi sp. nov., a marine bacterium isolated from deep seawater of the Mariana Trench.</title>
        <authorList>
            <person name="Wei Y."/>
        </authorList>
    </citation>
    <scope>NUCLEOTIDE SEQUENCE [LARGE SCALE GENOMIC DNA]</scope>
    <source>
        <strain evidence="1 2">W52</strain>
    </source>
</reference>
<dbReference type="Proteomes" id="UP001196136">
    <property type="component" value="Unassembled WGS sequence"/>
</dbReference>
<comment type="caution">
    <text evidence="1">The sequence shown here is derived from an EMBL/GenBank/DDBJ whole genome shotgun (WGS) entry which is preliminary data.</text>
</comment>
<evidence type="ECO:0000313" key="2">
    <source>
        <dbReference type="Proteomes" id="UP001196136"/>
    </source>
</evidence>
<dbReference type="Gene3D" id="2.180.10.10">
    <property type="entry name" value="RHS repeat-associated core"/>
    <property type="match status" value="1"/>
</dbReference>
<sequence>GELYKTITYDENHPGTSTKLHTVEEFTDKQGRVVLKRTYGPFDDDGNNEIDPGEEELPHDTYYVYDDYGNLTYVLPPKMDATSSTLAELQGELEELGYQYVYDHRNRLVEKKVPGKGLEYIVYNKLDQPVMTQDAVMRANGQWLFTKYDAFGRVAYTGMADLTVGREQAQSNVENAAAQYEEPDNGYYTYDTYPSIAITPNEGYTMNFYDNYDFDLNGYTIPTTVLGQDVSMDVKGLPTAITTRVLVDGPERWVLTLMLYDDKGRVILTGTINEYLGTMEIVETELDFVGRAVRTRTMHSRGTDVVVTIDNYEYDHVGRLLKHTQCIGDHTMGESCTGPGELIAYNEYDELGQLVQKKVGGAPGSTYALTDGLQT</sequence>
<name>A0ABS7EWV4_9FLAO</name>
<evidence type="ECO:0008006" key="3">
    <source>
        <dbReference type="Google" id="ProtNLM"/>
    </source>
</evidence>
<proteinExistence type="predicted"/>
<organism evidence="1 2">
    <name type="scientific">Flagellimonas abyssi</name>
    <dbReference type="NCBI Taxonomy" id="2864871"/>
    <lineage>
        <taxon>Bacteria</taxon>
        <taxon>Pseudomonadati</taxon>
        <taxon>Bacteroidota</taxon>
        <taxon>Flavobacteriia</taxon>
        <taxon>Flavobacteriales</taxon>
        <taxon>Flavobacteriaceae</taxon>
        <taxon>Flagellimonas</taxon>
    </lineage>
</organism>
<feature type="non-terminal residue" evidence="1">
    <location>
        <position position="375"/>
    </location>
</feature>
<dbReference type="EMBL" id="JAHZSV010000095">
    <property type="protein sequence ID" value="MBW8202101.1"/>
    <property type="molecule type" value="Genomic_DNA"/>
</dbReference>
<accession>A0ABS7EWV4</accession>
<protein>
    <recommendedName>
        <fullName evidence="3">RHS repeat protein</fullName>
    </recommendedName>
</protein>